<name>L0A140_DEIPD</name>
<keyword evidence="2" id="KW-1185">Reference proteome</keyword>
<evidence type="ECO:0000313" key="1">
    <source>
        <dbReference type="EMBL" id="AFZ67164.1"/>
    </source>
</evidence>
<reference evidence="2" key="1">
    <citation type="submission" date="2012-03" db="EMBL/GenBank/DDBJ databases">
        <title>Complete sequence of chromosome of Deinococcus peraridilitoris DSM 19664.</title>
        <authorList>
            <person name="Lucas S."/>
            <person name="Copeland A."/>
            <person name="Lapidus A."/>
            <person name="Glavina del Rio T."/>
            <person name="Dalin E."/>
            <person name="Tice H."/>
            <person name="Bruce D."/>
            <person name="Goodwin L."/>
            <person name="Pitluck S."/>
            <person name="Peters L."/>
            <person name="Mikhailova N."/>
            <person name="Lu M."/>
            <person name="Kyrpides N."/>
            <person name="Mavromatis K."/>
            <person name="Ivanova N."/>
            <person name="Brettin T."/>
            <person name="Detter J.C."/>
            <person name="Han C."/>
            <person name="Larimer F."/>
            <person name="Land M."/>
            <person name="Hauser L."/>
            <person name="Markowitz V."/>
            <person name="Cheng J.-F."/>
            <person name="Hugenholtz P."/>
            <person name="Woyke T."/>
            <person name="Wu D."/>
            <person name="Pukall R."/>
            <person name="Steenblock K."/>
            <person name="Brambilla E."/>
            <person name="Klenk H.-P."/>
            <person name="Eisen J.A."/>
        </authorList>
    </citation>
    <scope>NUCLEOTIDE SEQUENCE [LARGE SCALE GENOMIC DNA]</scope>
    <source>
        <strain evidence="2">DSM 19664 / LMG 22246 / CIP 109416 / KR-200</strain>
    </source>
</reference>
<organism evidence="1 2">
    <name type="scientific">Deinococcus peraridilitoris (strain DSM 19664 / LMG 22246 / CIP 109416 / KR-200)</name>
    <dbReference type="NCBI Taxonomy" id="937777"/>
    <lineage>
        <taxon>Bacteria</taxon>
        <taxon>Thermotogati</taxon>
        <taxon>Deinococcota</taxon>
        <taxon>Deinococci</taxon>
        <taxon>Deinococcales</taxon>
        <taxon>Deinococcaceae</taxon>
        <taxon>Deinococcus</taxon>
    </lineage>
</organism>
<dbReference type="AlphaFoldDB" id="L0A140"/>
<dbReference type="KEGG" id="dpd:Deipe_1629"/>
<dbReference type="Proteomes" id="UP000010467">
    <property type="component" value="Chromosome"/>
</dbReference>
<proteinExistence type="predicted"/>
<evidence type="ECO:0000313" key="2">
    <source>
        <dbReference type="Proteomes" id="UP000010467"/>
    </source>
</evidence>
<gene>
    <name evidence="1" type="ordered locus">Deipe_1629</name>
</gene>
<dbReference type="HOGENOM" id="CLU_996478_0_0_0"/>
<dbReference type="EMBL" id="CP003382">
    <property type="protein sequence ID" value="AFZ67164.1"/>
    <property type="molecule type" value="Genomic_DNA"/>
</dbReference>
<protein>
    <submittedName>
        <fullName evidence="1">Uncharacterized protein</fullName>
    </submittedName>
</protein>
<accession>L0A140</accession>
<sequence length="279" mass="30282">MAGAAYTDPDMRERDDRMIPDHPVYRTLRELGWELVLGFAIEVGRTTLRADAVLLFQGGVLAVLEVRTRRQGDNVESRQPVRLAEVLGAPLALLVLGDVVYQLRDVPGVVPGRLHTLPTPEATLELLGPLKRLFVRPVPPCVTVATAVANWKANGATRTGVTYLPAVEFYADEYEMVCPRVPLTQCTLIGGIFEGILRETAVAKRAPKARSLKLQGLIDWCTANGFLTVGIGACTPHDIRKSRNALHPNLFVRTPVGHAVATNVARALATAVDDLNATV</sequence>